<reference evidence="1" key="1">
    <citation type="submission" date="2023-03" db="EMBL/GenBank/DDBJ databases">
        <title>Massive genome expansion in bonnet fungi (Mycena s.s.) driven by repeated elements and novel gene families across ecological guilds.</title>
        <authorList>
            <consortium name="Lawrence Berkeley National Laboratory"/>
            <person name="Harder C.B."/>
            <person name="Miyauchi S."/>
            <person name="Viragh M."/>
            <person name="Kuo A."/>
            <person name="Thoen E."/>
            <person name="Andreopoulos B."/>
            <person name="Lu D."/>
            <person name="Skrede I."/>
            <person name="Drula E."/>
            <person name="Henrissat B."/>
            <person name="Morin E."/>
            <person name="Kohler A."/>
            <person name="Barry K."/>
            <person name="LaButti K."/>
            <person name="Morin E."/>
            <person name="Salamov A."/>
            <person name="Lipzen A."/>
            <person name="Mereny Z."/>
            <person name="Hegedus B."/>
            <person name="Baldrian P."/>
            <person name="Stursova M."/>
            <person name="Weitz H."/>
            <person name="Taylor A."/>
            <person name="Grigoriev I.V."/>
            <person name="Nagy L.G."/>
            <person name="Martin F."/>
            <person name="Kauserud H."/>
        </authorList>
    </citation>
    <scope>NUCLEOTIDE SEQUENCE</scope>
    <source>
        <strain evidence="1">CBHHK200</strain>
    </source>
</reference>
<dbReference type="AlphaFoldDB" id="A0AAD6S1C4"/>
<sequence>MDTKAPAKLQEPVHDKKYFFKDGDCMLLVDGTLFKLHKVFLSRDPESMFRDIFSLPQTSLTSEPDLSP</sequence>
<dbReference type="Proteomes" id="UP001218188">
    <property type="component" value="Unassembled WGS sequence"/>
</dbReference>
<keyword evidence="3" id="KW-1185">Reference proteome</keyword>
<evidence type="ECO:0000313" key="1">
    <source>
        <dbReference type="EMBL" id="KAJ7019429.1"/>
    </source>
</evidence>
<protein>
    <recommendedName>
        <fullName evidence="4">BTB domain-containing protein</fullName>
    </recommendedName>
</protein>
<comment type="caution">
    <text evidence="1">The sequence shown here is derived from an EMBL/GenBank/DDBJ whole genome shotgun (WGS) entry which is preliminary data.</text>
</comment>
<name>A0AAD6S1C4_9AGAR</name>
<accession>A0AAD6S1C4</accession>
<evidence type="ECO:0008006" key="4">
    <source>
        <dbReference type="Google" id="ProtNLM"/>
    </source>
</evidence>
<organism evidence="1 3">
    <name type="scientific">Mycena alexandri</name>
    <dbReference type="NCBI Taxonomy" id="1745969"/>
    <lineage>
        <taxon>Eukaryota</taxon>
        <taxon>Fungi</taxon>
        <taxon>Dikarya</taxon>
        <taxon>Basidiomycota</taxon>
        <taxon>Agaricomycotina</taxon>
        <taxon>Agaricomycetes</taxon>
        <taxon>Agaricomycetidae</taxon>
        <taxon>Agaricales</taxon>
        <taxon>Marasmiineae</taxon>
        <taxon>Mycenaceae</taxon>
        <taxon>Mycena</taxon>
    </lineage>
</organism>
<evidence type="ECO:0000313" key="2">
    <source>
        <dbReference type="EMBL" id="KAJ7028469.1"/>
    </source>
</evidence>
<proteinExistence type="predicted"/>
<dbReference type="EMBL" id="JARJCM010000112">
    <property type="protein sequence ID" value="KAJ7028469.1"/>
    <property type="molecule type" value="Genomic_DNA"/>
</dbReference>
<evidence type="ECO:0000313" key="3">
    <source>
        <dbReference type="Proteomes" id="UP001218188"/>
    </source>
</evidence>
<dbReference type="EMBL" id="JARJCM010000293">
    <property type="protein sequence ID" value="KAJ7019429.1"/>
    <property type="molecule type" value="Genomic_DNA"/>
</dbReference>
<gene>
    <name evidence="1" type="ORF">C8F04DRAFT_334652</name>
    <name evidence="2" type="ORF">C8F04DRAFT_65533</name>
</gene>